<dbReference type="GO" id="GO:0055085">
    <property type="term" value="P:transmembrane transport"/>
    <property type="evidence" value="ECO:0007669"/>
    <property type="project" value="InterPro"/>
</dbReference>
<evidence type="ECO:0000313" key="8">
    <source>
        <dbReference type="Proteomes" id="UP001208570"/>
    </source>
</evidence>
<dbReference type="NCBIfam" id="TIGR00815">
    <property type="entry name" value="sulP"/>
    <property type="match status" value="1"/>
</dbReference>
<proteinExistence type="predicted"/>
<sequence length="727" mass="80497">MISTDPLLSDITDNNEHRPDKILVEYHGLDQVAFDDKYGRLPDRKLTAKTACRIIRDRCSCSGACLWSLVLRHLPVVDMFRTYKFKEYILGDIIAGISLAVLQVPQSMGYTLLATLPPIIGLYTSFFPVLIYFIFGRSRHVSIGTMALTSLILASSMSKVIPKFMADNDLDLLQNSTNSSDLTTNLNDPVVQEKIQIAMTISFMAGILLSVLSLMKFGILASYISDPFLSGYICGCNIQVLTHQFKHILGITVGNYSGALSYFYLVWDMCLNLKHVNVATLITSVIATAILIVIKKFINERYANKLRVPVPIDIIVVITATLTSYYCDFEARFGVKVVKEIPQGLPQPMVPSPQYITTFLLDAFILGLVNYVLIFIMVKMFSQKYDYPYDPDQEMLATGLAGVFGSFFCSIAGSTSPPRCILGDQAGGKTQLAQLISAMLILLTLLFLAPLLESLPLCILACLVLVSCIPLFMYYKACVLYWHTSKHDLSVWTVSLVATILIGVDIGILIGMSFSVIVVILRTQAPYSTLLGRSTQDNVLLDSKKYSKTSQLSDTIRIFRFEAPLYFATIDLFQEKLFSATVKPSVVRTRIIKGKIDDPKANGAEVIDEENKPNDSTVIVQRVQPDEHSKDDVLNIGTIIVDCTSMTFVDTSGAISLGKLDREYRLAGIRFILANTCETVKNTIKNVKECSTLTVCPSVYDAVISANVSKCNVALNNQENDEAISNM</sequence>
<evidence type="ECO:0000256" key="3">
    <source>
        <dbReference type="ARBA" id="ARBA00022989"/>
    </source>
</evidence>
<dbReference type="AlphaFoldDB" id="A0AAD9NDW2"/>
<name>A0AAD9NDW2_9ANNE</name>
<evidence type="ECO:0000259" key="6">
    <source>
        <dbReference type="PROSITE" id="PS50801"/>
    </source>
</evidence>
<evidence type="ECO:0000256" key="1">
    <source>
        <dbReference type="ARBA" id="ARBA00004141"/>
    </source>
</evidence>
<dbReference type="Proteomes" id="UP001208570">
    <property type="component" value="Unassembled WGS sequence"/>
</dbReference>
<dbReference type="InterPro" id="IPR011547">
    <property type="entry name" value="SLC26A/SulP_dom"/>
</dbReference>
<feature type="transmembrane region" description="Helical" evidence="5">
    <location>
        <begin position="110"/>
        <end position="134"/>
    </location>
</feature>
<feature type="transmembrane region" description="Helical" evidence="5">
    <location>
        <begin position="88"/>
        <end position="104"/>
    </location>
</feature>
<feature type="transmembrane region" description="Helical" evidence="5">
    <location>
        <begin position="355"/>
        <end position="374"/>
    </location>
</feature>
<feature type="transmembrane region" description="Helical" evidence="5">
    <location>
        <begin position="273"/>
        <end position="294"/>
    </location>
</feature>
<keyword evidence="3 5" id="KW-1133">Transmembrane helix</keyword>
<evidence type="ECO:0000256" key="5">
    <source>
        <dbReference type="SAM" id="Phobius"/>
    </source>
</evidence>
<keyword evidence="4 5" id="KW-0472">Membrane</keyword>
<keyword evidence="8" id="KW-1185">Reference proteome</keyword>
<feature type="transmembrane region" description="Helical" evidence="5">
    <location>
        <begin position="195"/>
        <end position="215"/>
    </location>
</feature>
<dbReference type="PROSITE" id="PS50801">
    <property type="entry name" value="STAS"/>
    <property type="match status" value="1"/>
</dbReference>
<feature type="transmembrane region" description="Helical" evidence="5">
    <location>
        <begin position="395"/>
        <end position="413"/>
    </location>
</feature>
<dbReference type="InterPro" id="IPR036513">
    <property type="entry name" value="STAS_dom_sf"/>
</dbReference>
<reference evidence="7" key="1">
    <citation type="journal article" date="2023" name="Mol. Biol. Evol.">
        <title>Third-Generation Sequencing Reveals the Adaptive Role of the Epigenome in Three Deep-Sea Polychaetes.</title>
        <authorList>
            <person name="Perez M."/>
            <person name="Aroh O."/>
            <person name="Sun Y."/>
            <person name="Lan Y."/>
            <person name="Juniper S.K."/>
            <person name="Young C.R."/>
            <person name="Angers B."/>
            <person name="Qian P.Y."/>
        </authorList>
    </citation>
    <scope>NUCLEOTIDE SEQUENCE</scope>
    <source>
        <strain evidence="7">P08H-3</strain>
    </source>
</reference>
<dbReference type="Pfam" id="PF00916">
    <property type="entry name" value="Sulfate_transp"/>
    <property type="match status" value="1"/>
</dbReference>
<feature type="transmembrane region" description="Helical" evidence="5">
    <location>
        <begin position="306"/>
        <end position="326"/>
    </location>
</feature>
<dbReference type="InterPro" id="IPR001902">
    <property type="entry name" value="SLC26A/SulP_fam"/>
</dbReference>
<dbReference type="CDD" id="cd07042">
    <property type="entry name" value="STAS_SulP_like_sulfate_transporter"/>
    <property type="match status" value="1"/>
</dbReference>
<dbReference type="SUPFAM" id="SSF52091">
    <property type="entry name" value="SpoIIaa-like"/>
    <property type="match status" value="1"/>
</dbReference>
<protein>
    <recommendedName>
        <fullName evidence="6">STAS domain-containing protein</fullName>
    </recommendedName>
</protein>
<gene>
    <name evidence="7" type="ORF">LSH36_76g00078</name>
</gene>
<feature type="transmembrane region" description="Helical" evidence="5">
    <location>
        <begin position="495"/>
        <end position="521"/>
    </location>
</feature>
<dbReference type="InterPro" id="IPR002645">
    <property type="entry name" value="STAS_dom"/>
</dbReference>
<dbReference type="GO" id="GO:0016020">
    <property type="term" value="C:membrane"/>
    <property type="evidence" value="ECO:0007669"/>
    <property type="project" value="UniProtKB-SubCell"/>
</dbReference>
<comment type="subcellular location">
    <subcellularLocation>
        <location evidence="1">Membrane</location>
        <topology evidence="1">Multi-pass membrane protein</topology>
    </subcellularLocation>
</comment>
<keyword evidence="2 5" id="KW-0812">Transmembrane</keyword>
<dbReference type="EMBL" id="JAODUP010000076">
    <property type="protein sequence ID" value="KAK2163614.1"/>
    <property type="molecule type" value="Genomic_DNA"/>
</dbReference>
<evidence type="ECO:0000313" key="7">
    <source>
        <dbReference type="EMBL" id="KAK2163614.1"/>
    </source>
</evidence>
<evidence type="ECO:0000256" key="2">
    <source>
        <dbReference type="ARBA" id="ARBA00022692"/>
    </source>
</evidence>
<dbReference type="Gene3D" id="3.30.750.24">
    <property type="entry name" value="STAS domain"/>
    <property type="match status" value="1"/>
</dbReference>
<comment type="caution">
    <text evidence="7">The sequence shown here is derived from an EMBL/GenBank/DDBJ whole genome shotgun (WGS) entry which is preliminary data.</text>
</comment>
<dbReference type="PANTHER" id="PTHR11814">
    <property type="entry name" value="SULFATE TRANSPORTER"/>
    <property type="match status" value="1"/>
</dbReference>
<evidence type="ECO:0000256" key="4">
    <source>
        <dbReference type="ARBA" id="ARBA00023136"/>
    </source>
</evidence>
<feature type="domain" description="STAS" evidence="6">
    <location>
        <begin position="546"/>
        <end position="706"/>
    </location>
</feature>
<accession>A0AAD9NDW2</accession>
<organism evidence="7 8">
    <name type="scientific">Paralvinella palmiformis</name>
    <dbReference type="NCBI Taxonomy" id="53620"/>
    <lineage>
        <taxon>Eukaryota</taxon>
        <taxon>Metazoa</taxon>
        <taxon>Spiralia</taxon>
        <taxon>Lophotrochozoa</taxon>
        <taxon>Annelida</taxon>
        <taxon>Polychaeta</taxon>
        <taxon>Sedentaria</taxon>
        <taxon>Canalipalpata</taxon>
        <taxon>Terebellida</taxon>
        <taxon>Terebelliformia</taxon>
        <taxon>Alvinellidae</taxon>
        <taxon>Paralvinella</taxon>
    </lineage>
</organism>
<dbReference type="Pfam" id="PF01740">
    <property type="entry name" value="STAS"/>
    <property type="match status" value="1"/>
</dbReference>
<feature type="transmembrane region" description="Helical" evidence="5">
    <location>
        <begin position="457"/>
        <end position="475"/>
    </location>
</feature>
<feature type="transmembrane region" description="Helical" evidence="5">
    <location>
        <begin position="433"/>
        <end position="452"/>
    </location>
</feature>